<evidence type="ECO:0000313" key="17">
    <source>
        <dbReference type="Proteomes" id="UP000106331"/>
    </source>
</evidence>
<dbReference type="InterPro" id="IPR035975">
    <property type="entry name" value="E2/EBNA1_C_sf"/>
</dbReference>
<dbReference type="SUPFAM" id="SSF51332">
    <property type="entry name" value="E2 regulatory, transactivation domain"/>
    <property type="match status" value="1"/>
</dbReference>
<evidence type="ECO:0000256" key="4">
    <source>
        <dbReference type="ARBA" id="ARBA00022518"/>
    </source>
</evidence>
<dbReference type="RefSeq" id="YP_006666517.1">
    <property type="nucleotide sequence ID" value="NC_018575.1"/>
</dbReference>
<feature type="region of interest" description="Transactivation domain" evidence="12">
    <location>
        <begin position="1"/>
        <end position="200"/>
    </location>
</feature>
<protein>
    <recommendedName>
        <fullName evidence="12">Regulatory protein E2</fullName>
    </recommendedName>
</protein>
<keyword evidence="3 12" id="KW-0678">Repressor</keyword>
<evidence type="ECO:0000256" key="7">
    <source>
        <dbReference type="ARBA" id="ARBA00022705"/>
    </source>
</evidence>
<evidence type="ECO:0000256" key="2">
    <source>
        <dbReference type="ARBA" id="ARBA00007794"/>
    </source>
</evidence>
<feature type="compositionally biased region" description="Basic residues" evidence="13">
    <location>
        <begin position="218"/>
        <end position="237"/>
    </location>
</feature>
<keyword evidence="4 12" id="KW-0244">Early protein</keyword>
<dbReference type="SMR" id="J7F1F4"/>
<accession>J7F1F4</accession>
<comment type="function">
    <text evidence="12">Plays a role in the initiation of viral DNA replication. A dimer of E2 interacts with a dimer of E1 in order to improve specificity of E1 DNA binding activity. Once the complex recognizes and binds DNA at specific sites, the E2 dimer is removed from DNA. E2 also regulates viral transcription through binding to the E2RE response element (5'-ACCNNNNNNGGT-3') present in multiple copies in the regulatory regions of the viral genome. Activates or represses transcription depending on E2RE's position with regards to proximal promoter elements including the TATA-box. Repression occurs by sterically hindering the assembly of the transcription initiation complex.</text>
</comment>
<dbReference type="HAMAP" id="MF_04001">
    <property type="entry name" value="PPV_E2"/>
    <property type="match status" value="1"/>
</dbReference>
<keyword evidence="10 12" id="KW-0010">Activator</keyword>
<keyword evidence="7 12" id="KW-0235">DNA replication</keyword>
<evidence type="ECO:0000256" key="10">
    <source>
        <dbReference type="ARBA" id="ARBA00023159"/>
    </source>
</evidence>
<dbReference type="KEGG" id="vg:13564469"/>
<sequence length="377" mass="43197">METLSQLLESLQNDMLTLYEKDSDRLTDQITHWHLNRKEQTLYYGARQRGITRIGYNHVPSLAASQQRAKQAIEQELILRTLLDSEFGEEPWNLMQTSRERLLAPPAYCFKKGGHNIDVKFNNDSQNIARYVLWDFIYYQDSEDKWRVSKGYVDETGLYYETELGIKIYYVNFHDEAAKYGNSDVYEVVKTPLTTPVSTSTSGLNTASPGPHSDSGTPRRKTSTPVKSRKKSGRHALPKTPVGRRFGRRKGERVSTATPSSKPPSPEQIGSSHQSVPVRGGGGRLGRLLAEARDPPCIVIRGDPNTVKCLRYRFKQQYQNLFWGVSTTWSWTWKGSEQSKRSRIIFLFTDDDQREKFLNTVKLPKSVSYFLGSFNDY</sequence>
<dbReference type="Gene3D" id="2.170.200.10">
    <property type="entry name" value="Papillomavirus E2 early protein domain"/>
    <property type="match status" value="1"/>
</dbReference>
<gene>
    <name evidence="12 16" type="primary">E2</name>
</gene>
<dbReference type="InterPro" id="IPR042504">
    <property type="entry name" value="Regulatory_protein_E2_N_2"/>
</dbReference>
<dbReference type="Gene3D" id="3.30.70.330">
    <property type="match status" value="1"/>
</dbReference>
<evidence type="ECO:0000259" key="14">
    <source>
        <dbReference type="Pfam" id="PF00508"/>
    </source>
</evidence>
<evidence type="ECO:0000256" key="6">
    <source>
        <dbReference type="ARBA" id="ARBA00022562"/>
    </source>
</evidence>
<feature type="region of interest" description="Disordered" evidence="13">
    <location>
        <begin position="195"/>
        <end position="283"/>
    </location>
</feature>
<dbReference type="Pfam" id="PF00508">
    <property type="entry name" value="PPV_E2_N"/>
    <property type="match status" value="1"/>
</dbReference>
<dbReference type="GO" id="GO:0039693">
    <property type="term" value="P:viral DNA genome replication"/>
    <property type="evidence" value="ECO:0007669"/>
    <property type="project" value="UniProtKB-UniRule"/>
</dbReference>
<dbReference type="EMBL" id="HQ585856">
    <property type="protein sequence ID" value="AER38250.1"/>
    <property type="molecule type" value="Genomic_DNA"/>
</dbReference>
<proteinExistence type="inferred from homology"/>
<dbReference type="Gene3D" id="1.10.287.30">
    <property type="entry name" value="E2 (early) protein, N terminal domain, subdomain 1"/>
    <property type="match status" value="1"/>
</dbReference>
<feature type="domain" description="Papillomavirus E2 N-terminal" evidence="14">
    <location>
        <begin position="1"/>
        <end position="191"/>
    </location>
</feature>
<dbReference type="Proteomes" id="UP000106331">
    <property type="component" value="Segment"/>
</dbReference>
<dbReference type="InterPro" id="IPR033668">
    <property type="entry name" value="Reg_prot_E2"/>
</dbReference>
<comment type="caution">
    <text evidence="12">Lacks conserved residue(s) required for the propagation of feature annotation.</text>
</comment>
<keyword evidence="9 12" id="KW-0238">DNA-binding</keyword>
<comment type="PTM">
    <text evidence="12">Phosphorylated.</text>
</comment>
<comment type="subcellular location">
    <subcellularLocation>
        <location evidence="1 12">Host nucleus</location>
    </subcellularLocation>
</comment>
<keyword evidence="8 12" id="KW-0805">Transcription regulation</keyword>
<name>J7F1F4_9PAPI</name>
<evidence type="ECO:0000256" key="1">
    <source>
        <dbReference type="ARBA" id="ARBA00004147"/>
    </source>
</evidence>
<evidence type="ECO:0000256" key="12">
    <source>
        <dbReference type="HAMAP-Rule" id="MF_04001"/>
    </source>
</evidence>
<dbReference type="Pfam" id="PF00511">
    <property type="entry name" value="PPV_E2_C"/>
    <property type="match status" value="1"/>
</dbReference>
<keyword evidence="11 12" id="KW-0804">Transcription</keyword>
<keyword evidence="5 12" id="KW-0597">Phosphoprotein</keyword>
<evidence type="ECO:0000256" key="5">
    <source>
        <dbReference type="ARBA" id="ARBA00022553"/>
    </source>
</evidence>
<evidence type="ECO:0000256" key="8">
    <source>
        <dbReference type="ARBA" id="ARBA00023015"/>
    </source>
</evidence>
<dbReference type="GO" id="GO:0006351">
    <property type="term" value="P:DNA-templated transcription"/>
    <property type="evidence" value="ECO:0007669"/>
    <property type="project" value="UniProtKB-UniRule"/>
</dbReference>
<dbReference type="GO" id="GO:0003700">
    <property type="term" value="F:DNA-binding transcription factor activity"/>
    <property type="evidence" value="ECO:0007669"/>
    <property type="project" value="UniProtKB-UniRule"/>
</dbReference>
<evidence type="ECO:0000256" key="13">
    <source>
        <dbReference type="SAM" id="MobiDB-lite"/>
    </source>
</evidence>
<feature type="domain" description="Papillomavirus E2 C-terminal" evidence="15">
    <location>
        <begin position="296"/>
        <end position="373"/>
    </location>
</feature>
<dbReference type="OrthoDB" id="15886at10239"/>
<dbReference type="GO" id="GO:0000166">
    <property type="term" value="F:nucleotide binding"/>
    <property type="evidence" value="ECO:0007669"/>
    <property type="project" value="UniProtKB-UniRule"/>
</dbReference>
<organism evidence="16 17">
    <name type="scientific">Crocuta crocuta papillomavirus 1</name>
    <dbReference type="NCBI Taxonomy" id="1104917"/>
    <lineage>
        <taxon>Viruses</taxon>
        <taxon>Monodnaviria</taxon>
        <taxon>Shotokuvirae</taxon>
        <taxon>Cossaviricota</taxon>
        <taxon>Papovaviricetes</taxon>
        <taxon>Zurhausenvirales</taxon>
        <taxon>Papillomaviridae</taxon>
        <taxon>Firstpapillomavirinae</taxon>
        <taxon>Lambdapapillomavirus</taxon>
        <taxon>Lambdapapillomavirus 5</taxon>
    </lineage>
</organism>
<dbReference type="InterPro" id="IPR000427">
    <property type="entry name" value="Papillomavirus_E2_C"/>
</dbReference>
<comment type="similarity">
    <text evidence="12">Belongs to the papillomaviridae E2 protein family.</text>
</comment>
<reference evidence="16 17" key="1">
    <citation type="journal article" date="2013" name="Genome Announc.">
        <title>Complete Genome Sequence of the Crocuta crocuta Papillomavirus Type 1 (CcrPV1) from a Spotted Hyena, the First Papillomavirus Characterized in a Member of the Hyaenidae.</title>
        <authorList>
            <person name="Stevens H."/>
            <person name="Heylen E."/>
            <person name="De Keyser K."/>
            <person name="Maes R."/>
            <person name="Kiupel M."/>
            <person name="Wise A."/>
            <person name="Nelson K."/>
            <person name="Holekamp K."/>
            <person name="Engh A."/>
            <person name="McKnight C."/>
            <person name="Van Ranst M."/>
            <person name="Rector A."/>
        </authorList>
    </citation>
    <scope>NUCLEOTIDE SEQUENCE [LARGE SCALE GENOMIC DNA]</scope>
</reference>
<keyword evidence="6 12" id="KW-1048">Host nucleus</keyword>
<feature type="region of interest" description="DNA-binding domain" evidence="12">
    <location>
        <begin position="294"/>
        <end position="377"/>
    </location>
</feature>
<dbReference type="InterPro" id="IPR001866">
    <property type="entry name" value="PPV_E2_N"/>
</dbReference>
<keyword evidence="17" id="KW-1185">Reference proteome</keyword>
<evidence type="ECO:0000256" key="9">
    <source>
        <dbReference type="ARBA" id="ARBA00023125"/>
    </source>
</evidence>
<dbReference type="GO" id="GO:0006275">
    <property type="term" value="P:regulation of DNA replication"/>
    <property type="evidence" value="ECO:0007669"/>
    <property type="project" value="UniProtKB-UniRule"/>
</dbReference>
<evidence type="ECO:0000256" key="3">
    <source>
        <dbReference type="ARBA" id="ARBA00022491"/>
    </source>
</evidence>
<evidence type="ECO:0000256" key="11">
    <source>
        <dbReference type="ARBA" id="ARBA00023163"/>
    </source>
</evidence>
<dbReference type="InterPro" id="IPR012677">
    <property type="entry name" value="Nucleotide-bd_a/b_plait_sf"/>
</dbReference>
<dbReference type="InterPro" id="IPR042503">
    <property type="entry name" value="Regulatory_protein_E2_N_1"/>
</dbReference>
<dbReference type="GeneID" id="13564469"/>
<dbReference type="GO" id="GO:0006260">
    <property type="term" value="P:DNA replication"/>
    <property type="evidence" value="ECO:0007669"/>
    <property type="project" value="UniProtKB-KW"/>
</dbReference>
<dbReference type="InterPro" id="IPR036050">
    <property type="entry name" value="Regulatory_protein_E2_N"/>
</dbReference>
<dbReference type="SUPFAM" id="SSF54957">
    <property type="entry name" value="Viral DNA-binding domain"/>
    <property type="match status" value="1"/>
</dbReference>
<evidence type="ECO:0000259" key="15">
    <source>
        <dbReference type="Pfam" id="PF00511"/>
    </source>
</evidence>
<evidence type="ECO:0000313" key="16">
    <source>
        <dbReference type="EMBL" id="AER38250.1"/>
    </source>
</evidence>
<dbReference type="GO" id="GO:0042025">
    <property type="term" value="C:host cell nucleus"/>
    <property type="evidence" value="ECO:0007669"/>
    <property type="project" value="UniProtKB-SubCell"/>
</dbReference>
<dbReference type="GO" id="GO:0003677">
    <property type="term" value="F:DNA binding"/>
    <property type="evidence" value="ECO:0007669"/>
    <property type="project" value="UniProtKB-UniRule"/>
</dbReference>
<comment type="subunit">
    <text evidence="12">Binds DNA as homodimer. Interacts with protein E1; this interaction greatly increases E1 DNA-binding activity. Interacts with protein L1; this interaction enhances E2-dependent replication and transcription activation. Interacts with protein L2; this interaction inhibits E2 transcriptional activity but not DNA replication function E2. Interacts with protein E7; this interaction inhibits E7 oncogenic activity. Interacts with host TAF1; this interaction modulates E2-dependent transcriptional regulation. Interacts with host BRD4; this interaction mediates E2 transcriptional activation function. Additionally, the interaction with host BRD4 on mitotic chromosomes mediates tethering of the viral genome. Interacts with host TOPBP1; this interaction is required for optimal viral DNA replication.</text>
</comment>
<comment type="similarity">
    <text evidence="2">Belongs to the papillomaviridae E8^E2C protein family.</text>
</comment>